<dbReference type="CDD" id="cd19886">
    <property type="entry name" value="DSRM_STAU2_rpt4"/>
    <property type="match status" value="1"/>
</dbReference>
<feature type="region of interest" description="Disordered" evidence="15">
    <location>
        <begin position="68"/>
        <end position="94"/>
    </location>
</feature>
<organism evidence="17 18">
    <name type="scientific">Rhadina sibilatrix</name>
    <dbReference type="NCBI Taxonomy" id="2585818"/>
    <lineage>
        <taxon>Eukaryota</taxon>
        <taxon>Metazoa</taxon>
        <taxon>Chordata</taxon>
        <taxon>Craniata</taxon>
        <taxon>Vertebrata</taxon>
        <taxon>Euteleostomi</taxon>
        <taxon>Archelosauria</taxon>
        <taxon>Archosauria</taxon>
        <taxon>Dinosauria</taxon>
        <taxon>Saurischia</taxon>
        <taxon>Theropoda</taxon>
        <taxon>Coelurosauria</taxon>
        <taxon>Aves</taxon>
        <taxon>Neognathae</taxon>
        <taxon>Neoaves</taxon>
        <taxon>Telluraves</taxon>
        <taxon>Australaves</taxon>
        <taxon>Passeriformes</taxon>
        <taxon>Sylvioidea</taxon>
        <taxon>Phylloscopidae</taxon>
        <taxon>Rhadina</taxon>
    </lineage>
</organism>
<dbReference type="GO" id="GO:0010494">
    <property type="term" value="C:cytoplasmic stress granule"/>
    <property type="evidence" value="ECO:0007669"/>
    <property type="project" value="TreeGrafter"/>
</dbReference>
<feature type="non-terminal residue" evidence="17">
    <location>
        <position position="1"/>
    </location>
</feature>
<gene>
    <name evidence="17" type="primary">Stau2</name>
    <name evidence="17" type="ORF">RHASIB_R12178</name>
</gene>
<feature type="domain" description="DRBM" evidence="16">
    <location>
        <begin position="207"/>
        <end position="274"/>
    </location>
</feature>
<dbReference type="GO" id="GO:0098964">
    <property type="term" value="P:anterograde dendritic transport of messenger ribonucleoprotein complex"/>
    <property type="evidence" value="ECO:0007669"/>
    <property type="project" value="TreeGrafter"/>
</dbReference>
<keyword evidence="11" id="KW-0539">Nucleus</keyword>
<feature type="compositionally biased region" description="Basic and acidic residues" evidence="15">
    <location>
        <begin position="535"/>
        <end position="551"/>
    </location>
</feature>
<evidence type="ECO:0000259" key="16">
    <source>
        <dbReference type="PROSITE" id="PS50137"/>
    </source>
</evidence>
<evidence type="ECO:0000256" key="13">
    <source>
        <dbReference type="ARBA" id="ARBA00060168"/>
    </source>
</evidence>
<reference evidence="17 18" key="1">
    <citation type="submission" date="2019-09" db="EMBL/GenBank/DDBJ databases">
        <title>Bird 10,000 Genomes (B10K) Project - Family phase.</title>
        <authorList>
            <person name="Zhang G."/>
        </authorList>
    </citation>
    <scope>NUCLEOTIDE SEQUENCE [LARGE SCALE GENOMIC DNA]</scope>
    <source>
        <strain evidence="17">B10K-DU-002-26</strain>
        <tissue evidence="17">Muscle</tissue>
    </source>
</reference>
<dbReference type="InterPro" id="IPR044464">
    <property type="entry name" value="STAU2_DSRM_2"/>
</dbReference>
<keyword evidence="4" id="KW-0813">Transport</keyword>
<dbReference type="SMART" id="SM00358">
    <property type="entry name" value="DSRM"/>
    <property type="match status" value="4"/>
</dbReference>
<dbReference type="CDD" id="cd19882">
    <property type="entry name" value="DSRM_STAU2_rpt2"/>
    <property type="match status" value="1"/>
</dbReference>
<keyword evidence="6" id="KW-0597">Phosphoprotein</keyword>
<proteinExistence type="predicted"/>
<feature type="domain" description="DRBM" evidence="16">
    <location>
        <begin position="8"/>
        <end position="75"/>
    </location>
</feature>
<feature type="non-terminal residue" evidence="17">
    <location>
        <position position="570"/>
    </location>
</feature>
<evidence type="ECO:0000256" key="1">
    <source>
        <dbReference type="ARBA" id="ARBA00004240"/>
    </source>
</evidence>
<evidence type="ECO:0000256" key="15">
    <source>
        <dbReference type="SAM" id="MobiDB-lite"/>
    </source>
</evidence>
<dbReference type="CDD" id="cd19880">
    <property type="entry name" value="DSRM_STAU2_rpt1"/>
    <property type="match status" value="1"/>
</dbReference>
<dbReference type="FunFam" id="3.30.160.20:FF:000013">
    <property type="entry name" value="double-stranded RNA-binding protein Staufen homolog 2 isoform X3"/>
    <property type="match status" value="1"/>
</dbReference>
<feature type="domain" description="DRBM" evidence="16">
    <location>
        <begin position="95"/>
        <end position="181"/>
    </location>
</feature>
<dbReference type="Gene3D" id="3.30.160.20">
    <property type="match status" value="4"/>
</dbReference>
<evidence type="ECO:0000256" key="8">
    <source>
        <dbReference type="ARBA" id="ARBA00022737"/>
    </source>
</evidence>
<dbReference type="FunFam" id="3.30.160.20:FF:000024">
    <property type="entry name" value="double-stranded RNA-binding protein Staufen homolog 1 isoform X1"/>
    <property type="match status" value="1"/>
</dbReference>
<comment type="subcellular location">
    <subcellularLocation>
        <location evidence="2">Cytoplasm</location>
    </subcellularLocation>
    <subcellularLocation>
        <location evidence="1">Endoplasmic reticulum</location>
    </subcellularLocation>
    <subcellularLocation>
        <location evidence="3">Nucleus</location>
        <location evidence="3">Nucleolus</location>
    </subcellularLocation>
</comment>
<evidence type="ECO:0000313" key="17">
    <source>
        <dbReference type="EMBL" id="NXR61208.1"/>
    </source>
</evidence>
<evidence type="ECO:0000256" key="9">
    <source>
        <dbReference type="ARBA" id="ARBA00022824"/>
    </source>
</evidence>
<dbReference type="Pfam" id="PF00035">
    <property type="entry name" value="dsrm"/>
    <property type="match status" value="4"/>
</dbReference>
<dbReference type="GO" id="GO:0035418">
    <property type="term" value="P:protein localization to synapse"/>
    <property type="evidence" value="ECO:0007669"/>
    <property type="project" value="TreeGrafter"/>
</dbReference>
<evidence type="ECO:0000256" key="4">
    <source>
        <dbReference type="ARBA" id="ARBA00022448"/>
    </source>
</evidence>
<dbReference type="GO" id="GO:0005730">
    <property type="term" value="C:nucleolus"/>
    <property type="evidence" value="ECO:0007669"/>
    <property type="project" value="UniProtKB-SubCell"/>
</dbReference>
<dbReference type="InterPro" id="IPR051740">
    <property type="entry name" value="DRBM-containing_protein"/>
</dbReference>
<dbReference type="GO" id="GO:0005783">
    <property type="term" value="C:endoplasmic reticulum"/>
    <property type="evidence" value="ECO:0007669"/>
    <property type="project" value="UniProtKB-SubCell"/>
</dbReference>
<dbReference type="PANTHER" id="PTHR46054">
    <property type="entry name" value="MATERNAL EFFECT PROTEIN STAUFEN"/>
    <property type="match status" value="1"/>
</dbReference>
<dbReference type="InterPro" id="IPR032478">
    <property type="entry name" value="Staufen_C"/>
</dbReference>
<dbReference type="Gene3D" id="6.10.250.1360">
    <property type="match status" value="1"/>
</dbReference>
<evidence type="ECO:0000256" key="11">
    <source>
        <dbReference type="ARBA" id="ARBA00023242"/>
    </source>
</evidence>
<evidence type="ECO:0000256" key="7">
    <source>
        <dbReference type="ARBA" id="ARBA00022701"/>
    </source>
</evidence>
<evidence type="ECO:0000256" key="14">
    <source>
        <dbReference type="PROSITE-ProRule" id="PRU00266"/>
    </source>
</evidence>
<evidence type="ECO:0000256" key="10">
    <source>
        <dbReference type="ARBA" id="ARBA00022884"/>
    </source>
</evidence>
<dbReference type="GO" id="GO:0007281">
    <property type="term" value="P:germ cell development"/>
    <property type="evidence" value="ECO:0007669"/>
    <property type="project" value="TreeGrafter"/>
</dbReference>
<dbReference type="GO" id="GO:0043025">
    <property type="term" value="C:neuronal cell body"/>
    <property type="evidence" value="ECO:0007669"/>
    <property type="project" value="TreeGrafter"/>
</dbReference>
<dbReference type="InterPro" id="IPR044473">
    <property type="entry name" value="STAU2_DSRM_3"/>
</dbReference>
<keyword evidence="10 14" id="KW-0694">RNA-binding</keyword>
<evidence type="ECO:0000256" key="3">
    <source>
        <dbReference type="ARBA" id="ARBA00004604"/>
    </source>
</evidence>
<dbReference type="PANTHER" id="PTHR46054:SF1">
    <property type="entry name" value="DOUBLE-STRANDED RNA-BINDING PROTEIN STAUFEN HOMOLOG 2"/>
    <property type="match status" value="1"/>
</dbReference>
<feature type="compositionally biased region" description="Basic and acidic residues" evidence="15">
    <location>
        <begin position="194"/>
        <end position="205"/>
    </location>
</feature>
<comment type="function">
    <text evidence="13">RNA-binding protein required for the microtubule-dependent transport of neuronal RNA from the cell body to the dendrite. As protein synthesis occurs within the dendrite, the localization of specific mRNAs to dendrites may be a prerequisite for neurite outgrowth and plasticity at sites distant from the cell body.</text>
</comment>
<keyword evidence="5" id="KW-0963">Cytoplasm</keyword>
<feature type="region of interest" description="Disordered" evidence="15">
    <location>
        <begin position="532"/>
        <end position="570"/>
    </location>
</feature>
<keyword evidence="8" id="KW-0677">Repeat</keyword>
<dbReference type="InterPro" id="IPR014720">
    <property type="entry name" value="dsRBD_dom"/>
</dbReference>
<dbReference type="GO" id="GO:0005886">
    <property type="term" value="C:plasma membrane"/>
    <property type="evidence" value="ECO:0007669"/>
    <property type="project" value="TreeGrafter"/>
</dbReference>
<dbReference type="CDD" id="cd19884">
    <property type="entry name" value="DSRM_STAU2_rpt3"/>
    <property type="match status" value="1"/>
</dbReference>
<keyword evidence="7" id="KW-0493">Microtubule</keyword>
<dbReference type="GO" id="GO:0003729">
    <property type="term" value="F:mRNA binding"/>
    <property type="evidence" value="ECO:0007669"/>
    <property type="project" value="TreeGrafter"/>
</dbReference>
<dbReference type="EMBL" id="VWYO01008118">
    <property type="protein sequence ID" value="NXR61208.1"/>
    <property type="molecule type" value="Genomic_DNA"/>
</dbReference>
<dbReference type="PROSITE" id="PS50137">
    <property type="entry name" value="DS_RBD"/>
    <property type="match status" value="4"/>
</dbReference>
<sequence>MANPKEKTPMCLVNELARFNRIQPQYKLLNERGPAHAKMFTVQLTLGEQTWEAEGSSIKKAQHAAASKALNETTLPKPTPRPPKNNVNNNPGSITPTVELNGLAMKRGEPAIYRPLDPKPIPNYRANYNFRGMYNQRYHCPVPKIFYVQLTVGNSEFFGEGKTRQAARHNAAMKALQALQNEPIPEKLPQNGETGKESEEDKDANKSEISVVFEIALKRNIPVTFEVIKESGPPHMKSFVTRVTVGEFTAEGEGNSKKLSKKRAAMAVLQELKKLPPLPVIEKPKLYFKKRPKTILKTGPEYGQGMNPISRLAQIQQAKKEKEPEYVLLSERGMPRRREFVMQVKVGNEVTTGTGPNKKIAKRNAAEAMLLQLGYKASTPLQDQTEKLGENKSWNGQNVGFPEPTSNTPKGILHLSPDVYQEMEASRNKSASGTTVSYLSSKEMSQTSSSFFSISPTTNSTATIARELLMNGTSPTAEAIGLKGISPASPCSTVQPSKQLEYLARIQGFQAALSALKQFSEQGLDPVEGAMKVESGSHEKQVKHLGEKADNKQTNSGTIAQDCKDSKAVV</sequence>
<dbReference type="FunFam" id="3.30.160.20:FF:000007">
    <property type="entry name" value="Double-stranded RNA-binding protein Staufen homolog 1"/>
    <property type="match status" value="1"/>
</dbReference>
<evidence type="ECO:0000256" key="6">
    <source>
        <dbReference type="ARBA" id="ARBA00022553"/>
    </source>
</evidence>
<keyword evidence="18" id="KW-1185">Reference proteome</keyword>
<evidence type="ECO:0000256" key="5">
    <source>
        <dbReference type="ARBA" id="ARBA00022490"/>
    </source>
</evidence>
<dbReference type="GO" id="GO:0008298">
    <property type="term" value="P:intracellular mRNA localization"/>
    <property type="evidence" value="ECO:0007669"/>
    <property type="project" value="TreeGrafter"/>
</dbReference>
<dbReference type="FunFam" id="3.30.160.20:FF:000057">
    <property type="entry name" value="Double-stranded RNA-binding protein Staufen homolog 2"/>
    <property type="match status" value="1"/>
</dbReference>
<protein>
    <recommendedName>
        <fullName evidence="12">Double-stranded RNA-binding protein Staufen homolog 2</fullName>
    </recommendedName>
</protein>
<evidence type="ECO:0000256" key="2">
    <source>
        <dbReference type="ARBA" id="ARBA00004496"/>
    </source>
</evidence>
<evidence type="ECO:0000256" key="12">
    <source>
        <dbReference type="ARBA" id="ARBA00024122"/>
    </source>
</evidence>
<feature type="region of interest" description="Disordered" evidence="15">
    <location>
        <begin position="179"/>
        <end position="205"/>
    </location>
</feature>
<dbReference type="GO" id="GO:0003725">
    <property type="term" value="F:double-stranded RNA binding"/>
    <property type="evidence" value="ECO:0007669"/>
    <property type="project" value="TreeGrafter"/>
</dbReference>
<name>A0A7L2MMD4_9PASS</name>
<evidence type="ECO:0000313" key="18">
    <source>
        <dbReference type="Proteomes" id="UP000587697"/>
    </source>
</evidence>
<feature type="domain" description="DRBM" evidence="16">
    <location>
        <begin position="307"/>
        <end position="375"/>
    </location>
</feature>
<accession>A0A7L2MMD4</accession>
<comment type="caution">
    <text evidence="17">The sequence shown here is derived from an EMBL/GenBank/DDBJ whole genome shotgun (WGS) entry which is preliminary data.</text>
</comment>
<dbReference type="AlphaFoldDB" id="A0A7L2MMD4"/>
<dbReference type="InterPro" id="IPR044474">
    <property type="entry name" value="STAU2_DSRM_4"/>
</dbReference>
<keyword evidence="9" id="KW-0256">Endoplasmic reticulum</keyword>
<dbReference type="Proteomes" id="UP000587697">
    <property type="component" value="Unassembled WGS sequence"/>
</dbReference>
<dbReference type="GO" id="GO:0005874">
    <property type="term" value="C:microtubule"/>
    <property type="evidence" value="ECO:0007669"/>
    <property type="project" value="UniProtKB-KW"/>
</dbReference>
<dbReference type="Pfam" id="PF16482">
    <property type="entry name" value="Staufen_C"/>
    <property type="match status" value="1"/>
</dbReference>
<dbReference type="SUPFAM" id="SSF54768">
    <property type="entry name" value="dsRNA-binding domain-like"/>
    <property type="match status" value="4"/>
</dbReference>
<dbReference type="GO" id="GO:0032839">
    <property type="term" value="C:dendrite cytoplasm"/>
    <property type="evidence" value="ECO:0007669"/>
    <property type="project" value="GOC"/>
</dbReference>
<dbReference type="InterPro" id="IPR044476">
    <property type="entry name" value="STAU2_DSRM_1"/>
</dbReference>